<dbReference type="PROSITE" id="PS50945">
    <property type="entry name" value="I_LWEQ"/>
    <property type="match status" value="1"/>
</dbReference>
<name>A0A376B254_9ASCO</name>
<dbReference type="InterPro" id="IPR008942">
    <property type="entry name" value="ENTH_VHS"/>
</dbReference>
<dbReference type="AlphaFoldDB" id="A0A376B254"/>
<keyword evidence="4" id="KW-0009">Actin-binding</keyword>
<dbReference type="CDD" id="cd17007">
    <property type="entry name" value="ANTH_N_Sla2p"/>
    <property type="match status" value="1"/>
</dbReference>
<dbReference type="EMBL" id="UFAJ01000036">
    <property type="protein sequence ID" value="SSD58689.1"/>
    <property type="molecule type" value="Genomic_DNA"/>
</dbReference>
<dbReference type="GO" id="GO:0051015">
    <property type="term" value="F:actin filament binding"/>
    <property type="evidence" value="ECO:0007669"/>
    <property type="project" value="TreeGrafter"/>
</dbReference>
<organism evidence="8 9">
    <name type="scientific">Saccharomycodes ludwigii</name>
    <dbReference type="NCBI Taxonomy" id="36035"/>
    <lineage>
        <taxon>Eukaryota</taxon>
        <taxon>Fungi</taxon>
        <taxon>Dikarya</taxon>
        <taxon>Ascomycota</taxon>
        <taxon>Saccharomycotina</taxon>
        <taxon>Saccharomycetes</taxon>
        <taxon>Saccharomycodales</taxon>
        <taxon>Saccharomycodaceae</taxon>
        <taxon>Saccharomycodes</taxon>
    </lineage>
</organism>
<dbReference type="GO" id="GO:0032051">
    <property type="term" value="F:clathrin light chain binding"/>
    <property type="evidence" value="ECO:0007669"/>
    <property type="project" value="TreeGrafter"/>
</dbReference>
<evidence type="ECO:0000259" key="6">
    <source>
        <dbReference type="PROSITE" id="PS50942"/>
    </source>
</evidence>
<reference evidence="9" key="1">
    <citation type="submission" date="2018-06" db="EMBL/GenBank/DDBJ databases">
        <authorList>
            <person name="Guldener U."/>
        </authorList>
    </citation>
    <scope>NUCLEOTIDE SEQUENCE [LARGE SCALE GENOMIC DNA]</scope>
    <source>
        <strain evidence="9">UTAD17</strain>
    </source>
</reference>
<evidence type="ECO:0000256" key="5">
    <source>
        <dbReference type="SAM" id="Coils"/>
    </source>
</evidence>
<feature type="domain" description="ENTH" evidence="6">
    <location>
        <begin position="1"/>
        <end position="129"/>
    </location>
</feature>
<evidence type="ECO:0000259" key="7">
    <source>
        <dbReference type="PROSITE" id="PS50945"/>
    </source>
</evidence>
<feature type="coiled-coil region" evidence="5">
    <location>
        <begin position="335"/>
        <end position="641"/>
    </location>
</feature>
<dbReference type="SUPFAM" id="SSF48464">
    <property type="entry name" value="ENTH/VHS domain"/>
    <property type="match status" value="1"/>
</dbReference>
<evidence type="ECO:0000313" key="9">
    <source>
        <dbReference type="Proteomes" id="UP000262825"/>
    </source>
</evidence>
<sequence length="1065" mass="121590">MSRLEPDLEKAIKKACSPDESAPKRKHVRTCIVYTWDHKSAKAFFKILKQQPFSENGDEVQLFKALITLHKVLQEGHKSALIEGIRNMEWLRNLGRIYGGQGIYGRLISEYIHFLLMKLQFHRTHDGFNGTFEYEEYVSLVTVSNPDEGYETILDLMNLQDSLFDFEKTIFGAIESGRSKHNECKISAFIPLVSESYGIYKFITSMLRAMYQQLGSEEALTPLRERFDSQHYMLFEFYADCSSIKYLTSLITIPRLPVDPPNVFVVDNEQPQLKFEPKEKSISPPPSVEPQVASYVIESERNLSPQKTAASNFLSPQLTSGYALPPAMAVQPTGADFWVAQQKQFEQEQQRLEQERQRQLLLQQQQQAIFQEQQRKLESEKQQQQQQMLLQQQQTQNAHLSSMQNDLLTLKNQYDQDQQLLQQYDQRVAQLETEINDINQNASQQIANKDQQLSNIQDQFNQWKNKYESLAKLYSQLRQEHLQLLTKFKKLQQKAASAQEAVEKREKLERDLKSKNIELADLIRERDRARLDADKIKGSKDNEIDQLSIQVRELKRKLQDIENSHAQNLSKIFKQHEAELQNYQDKLANSTVDAHASGELLQLRRQIQDKEEEMEIVQQTMDETLKELAEQQKENDHALDEQIDEVLKANLKKLTDIVDAILLSGMKTIQDSVFQLQSATQAGNANASPNYVLSLLEKASDEATNFANSFNNFIADGPNGDHSSIISSVSEFSSAISELVLNCKGLNRLLDLNKVDGFLQLIARVAREAEYFLEDLLSDALEGKSDEEKTDIVINGNVDMQEKLKELTDTIDSLSPNSKMNMNGDVASVVDREMKQTQQTIIDASQYIPHLLATGNFSGELEVNKDILNNALDIIQAILKLIKSSIACQNEIVGEGKGHDSRSAFYKKNNRWTEGLISAAKSVAHSTRNLITMADGLLNNKNSFEEFIVASNDVAASTVQLVAASRVKSSLHSKTQMVLEDDSKNVNHCCKKLGEHIQNLINKRHVSEKDVDFSKLSIHENKTTELNQQVEILKLENALERARKRLGDIRKYSYRDNEDEYVITN</sequence>
<evidence type="ECO:0000256" key="2">
    <source>
        <dbReference type="ARBA" id="ARBA00010135"/>
    </source>
</evidence>
<dbReference type="InterPro" id="IPR035964">
    <property type="entry name" value="I/LWEQ_dom_sf"/>
</dbReference>
<evidence type="ECO:0000256" key="1">
    <source>
        <dbReference type="ARBA" id="ARBA00004496"/>
    </source>
</evidence>
<dbReference type="PROSITE" id="PS50942">
    <property type="entry name" value="ENTH"/>
    <property type="match status" value="1"/>
</dbReference>
<dbReference type="GO" id="GO:0030136">
    <property type="term" value="C:clathrin-coated vesicle"/>
    <property type="evidence" value="ECO:0007669"/>
    <property type="project" value="TreeGrafter"/>
</dbReference>
<keyword evidence="5" id="KW-0175">Coiled coil</keyword>
<dbReference type="GO" id="GO:0030479">
    <property type="term" value="C:actin cortical patch"/>
    <property type="evidence" value="ECO:0007669"/>
    <property type="project" value="TreeGrafter"/>
</dbReference>
<evidence type="ECO:0000256" key="4">
    <source>
        <dbReference type="ARBA" id="ARBA00023203"/>
    </source>
</evidence>
<keyword evidence="9" id="KW-1185">Reference proteome</keyword>
<dbReference type="InterPro" id="IPR030224">
    <property type="entry name" value="Sla2_fam"/>
</dbReference>
<dbReference type="InterPro" id="IPR013809">
    <property type="entry name" value="ENTH"/>
</dbReference>
<dbReference type="VEuPathDB" id="FungiDB:SCODWIG_00450"/>
<gene>
    <name evidence="8" type="ORF">SCODWIG_00450</name>
</gene>
<dbReference type="InterPro" id="IPR011417">
    <property type="entry name" value="ANTH_dom"/>
</dbReference>
<comment type="similarity">
    <text evidence="2">Belongs to the SLA2 family.</text>
</comment>
<dbReference type="GO" id="GO:0080025">
    <property type="term" value="F:phosphatidylinositol-3,5-bisphosphate binding"/>
    <property type="evidence" value="ECO:0007669"/>
    <property type="project" value="TreeGrafter"/>
</dbReference>
<evidence type="ECO:0000313" key="8">
    <source>
        <dbReference type="EMBL" id="SSD58689.1"/>
    </source>
</evidence>
<dbReference type="Gene3D" id="1.20.1410.10">
    <property type="entry name" value="I/LWEQ domain"/>
    <property type="match status" value="1"/>
</dbReference>
<comment type="subcellular location">
    <subcellularLocation>
        <location evidence="1">Cytoplasm</location>
    </subcellularLocation>
</comment>
<dbReference type="Pfam" id="PF01608">
    <property type="entry name" value="I_LWEQ"/>
    <property type="match status" value="1"/>
</dbReference>
<proteinExistence type="inferred from homology"/>
<evidence type="ECO:0000256" key="3">
    <source>
        <dbReference type="ARBA" id="ARBA00022490"/>
    </source>
</evidence>
<dbReference type="Proteomes" id="UP000262825">
    <property type="component" value="Unassembled WGS sequence"/>
</dbReference>
<dbReference type="GO" id="GO:0006897">
    <property type="term" value="P:endocytosis"/>
    <property type="evidence" value="ECO:0007669"/>
    <property type="project" value="InterPro"/>
</dbReference>
<feature type="coiled-coil region" evidence="5">
    <location>
        <begin position="1016"/>
        <end position="1045"/>
    </location>
</feature>
<dbReference type="PANTHER" id="PTHR10407:SF15">
    <property type="entry name" value="HUNTINGTIN INTERACTING PROTEIN 1"/>
    <property type="match status" value="1"/>
</dbReference>
<dbReference type="GO" id="GO:0048268">
    <property type="term" value="P:clathrin coat assembly"/>
    <property type="evidence" value="ECO:0007669"/>
    <property type="project" value="TreeGrafter"/>
</dbReference>
<dbReference type="PANTHER" id="PTHR10407">
    <property type="entry name" value="HUNTINGTIN INTERACTING PROTEIN 1"/>
    <property type="match status" value="1"/>
</dbReference>
<dbReference type="InterPro" id="IPR002558">
    <property type="entry name" value="ILWEQ_dom"/>
</dbReference>
<dbReference type="GO" id="GO:0007015">
    <property type="term" value="P:actin filament organization"/>
    <property type="evidence" value="ECO:0007669"/>
    <property type="project" value="TreeGrafter"/>
</dbReference>
<dbReference type="GO" id="GO:0035615">
    <property type="term" value="F:clathrin adaptor activity"/>
    <property type="evidence" value="ECO:0007669"/>
    <property type="project" value="TreeGrafter"/>
</dbReference>
<dbReference type="GO" id="GO:0043325">
    <property type="term" value="F:phosphatidylinositol-3,4-bisphosphate binding"/>
    <property type="evidence" value="ECO:0007669"/>
    <property type="project" value="TreeGrafter"/>
</dbReference>
<keyword evidence="3" id="KW-0963">Cytoplasm</keyword>
<dbReference type="SMART" id="SM00273">
    <property type="entry name" value="ENTH"/>
    <property type="match status" value="1"/>
</dbReference>
<dbReference type="Gene3D" id="1.25.40.90">
    <property type="match status" value="1"/>
</dbReference>
<feature type="domain" description="I/LWEQ" evidence="7">
    <location>
        <begin position="818"/>
        <end position="1057"/>
    </location>
</feature>
<dbReference type="Pfam" id="PF07651">
    <property type="entry name" value="ANTH"/>
    <property type="match status" value="1"/>
</dbReference>
<dbReference type="SUPFAM" id="SSF109885">
    <property type="entry name" value="I/LWEQ domain"/>
    <property type="match status" value="1"/>
</dbReference>
<protein>
    <submittedName>
        <fullName evidence="8">Related to cytoskeleton assembly control protein Sla2</fullName>
    </submittedName>
</protein>
<accession>A0A376B254</accession>
<dbReference type="SMART" id="SM00307">
    <property type="entry name" value="ILWEQ"/>
    <property type="match status" value="1"/>
</dbReference>